<dbReference type="EC" id="7.1.1.-" evidence="7"/>
<feature type="region of interest" description="Disordered" evidence="8">
    <location>
        <begin position="130"/>
        <end position="154"/>
    </location>
</feature>
<organism evidence="9 10">
    <name type="scientific">Plantactinospora veratri</name>
    <dbReference type="NCBI Taxonomy" id="1436122"/>
    <lineage>
        <taxon>Bacteria</taxon>
        <taxon>Bacillati</taxon>
        <taxon>Actinomycetota</taxon>
        <taxon>Actinomycetes</taxon>
        <taxon>Micromonosporales</taxon>
        <taxon>Micromonosporaceae</taxon>
        <taxon>Plantactinospora</taxon>
    </lineage>
</organism>
<dbReference type="Proteomes" id="UP001339911">
    <property type="component" value="Unassembled WGS sequence"/>
</dbReference>
<evidence type="ECO:0000256" key="7">
    <source>
        <dbReference type="HAMAP-Rule" id="MF_01456"/>
    </source>
</evidence>
<keyword evidence="4 7" id="KW-0812">Transmembrane</keyword>
<dbReference type="Gene3D" id="1.10.287.3510">
    <property type="match status" value="1"/>
</dbReference>
<dbReference type="PANTHER" id="PTHR11434">
    <property type="entry name" value="NADH-UBIQUINONE OXIDOREDUCTASE SUBUNIT ND4L"/>
    <property type="match status" value="1"/>
</dbReference>
<evidence type="ECO:0000256" key="1">
    <source>
        <dbReference type="ARBA" id="ARBA00004141"/>
    </source>
</evidence>
<keyword evidence="7" id="KW-0874">Quinone</keyword>
<evidence type="ECO:0000256" key="6">
    <source>
        <dbReference type="ARBA" id="ARBA00023136"/>
    </source>
</evidence>
<comment type="subcellular location">
    <subcellularLocation>
        <location evidence="7">Cell membrane</location>
        <topology evidence="7">Multi-pass membrane protein</topology>
    </subcellularLocation>
    <subcellularLocation>
        <location evidence="1">Membrane</location>
        <topology evidence="1">Multi-pass membrane protein</topology>
    </subcellularLocation>
</comment>
<evidence type="ECO:0000256" key="8">
    <source>
        <dbReference type="SAM" id="MobiDB-lite"/>
    </source>
</evidence>
<dbReference type="InterPro" id="IPR039428">
    <property type="entry name" value="NUOK/Mnh_C1-like"/>
</dbReference>
<keyword evidence="5 7" id="KW-1133">Transmembrane helix</keyword>
<proteinExistence type="inferred from homology"/>
<dbReference type="RefSeq" id="WP_331206074.1">
    <property type="nucleotide sequence ID" value="NZ_JAZGQL010000001.1"/>
</dbReference>
<feature type="transmembrane region" description="Helical" evidence="7">
    <location>
        <begin position="29"/>
        <end position="57"/>
    </location>
</feature>
<keyword evidence="7" id="KW-0520">NAD</keyword>
<feature type="compositionally biased region" description="Low complexity" evidence="8">
    <location>
        <begin position="132"/>
        <end position="154"/>
    </location>
</feature>
<comment type="subunit">
    <text evidence="7">NDH-1 is composed of 14 different subunits. Subunits NuoA, H, J, K, L, M, N constitute the membrane sector of the complex.</text>
</comment>
<dbReference type="Pfam" id="PF00420">
    <property type="entry name" value="Oxidored_q2"/>
    <property type="match status" value="1"/>
</dbReference>
<dbReference type="NCBIfam" id="NF004320">
    <property type="entry name" value="PRK05715.1-2"/>
    <property type="match status" value="1"/>
</dbReference>
<evidence type="ECO:0000313" key="9">
    <source>
        <dbReference type="EMBL" id="MEE6305716.1"/>
    </source>
</evidence>
<keyword evidence="3 7" id="KW-0813">Transport</keyword>
<name>A0ABU7S6X1_9ACTN</name>
<dbReference type="EMBL" id="JAZGQL010000001">
    <property type="protein sequence ID" value="MEE6305716.1"/>
    <property type="molecule type" value="Genomic_DNA"/>
</dbReference>
<feature type="transmembrane region" description="Helical" evidence="7">
    <location>
        <begin position="6"/>
        <end position="22"/>
    </location>
</feature>
<evidence type="ECO:0000313" key="10">
    <source>
        <dbReference type="Proteomes" id="UP001339911"/>
    </source>
</evidence>
<dbReference type="InterPro" id="IPR001133">
    <property type="entry name" value="NADH_UbQ_OxRdtase_chain4L/K"/>
</dbReference>
<keyword evidence="10" id="KW-1185">Reference proteome</keyword>
<comment type="catalytic activity">
    <reaction evidence="7">
        <text>a quinone + NADH + 5 H(+)(in) = a quinol + NAD(+) + 4 H(+)(out)</text>
        <dbReference type="Rhea" id="RHEA:57888"/>
        <dbReference type="ChEBI" id="CHEBI:15378"/>
        <dbReference type="ChEBI" id="CHEBI:24646"/>
        <dbReference type="ChEBI" id="CHEBI:57540"/>
        <dbReference type="ChEBI" id="CHEBI:57945"/>
        <dbReference type="ChEBI" id="CHEBI:132124"/>
    </reaction>
</comment>
<comment type="function">
    <text evidence="7">NDH-1 shuttles electrons from NADH, via FMN and iron-sulfur (Fe-S) centers, to quinones in the respiratory chain. The immediate electron acceptor for the enzyme in this species is believed to be a menaquinone. Couples the redox reaction to proton translocation (for every two electrons transferred, four hydrogen ions are translocated across the cytoplasmic membrane), and thus conserves the redox energy in a proton gradient.</text>
</comment>
<evidence type="ECO:0000256" key="4">
    <source>
        <dbReference type="ARBA" id="ARBA00022692"/>
    </source>
</evidence>
<dbReference type="PANTHER" id="PTHR11434:SF16">
    <property type="entry name" value="NADH-UBIQUINONE OXIDOREDUCTASE CHAIN 4L"/>
    <property type="match status" value="1"/>
</dbReference>
<accession>A0ABU7S6X1</accession>
<evidence type="ECO:0000256" key="3">
    <source>
        <dbReference type="ARBA" id="ARBA00022448"/>
    </source>
</evidence>
<feature type="transmembrane region" description="Helical" evidence="7">
    <location>
        <begin position="77"/>
        <end position="100"/>
    </location>
</feature>
<reference evidence="9 10" key="1">
    <citation type="submission" date="2024-01" db="EMBL/GenBank/DDBJ databases">
        <title>Genome insights into Plantactinospora veratri sp. nov.</title>
        <authorList>
            <person name="Wang L."/>
        </authorList>
    </citation>
    <scope>NUCLEOTIDE SEQUENCE [LARGE SCALE GENOMIC DNA]</scope>
    <source>
        <strain evidence="9 10">NEAU-FHS4</strain>
    </source>
</reference>
<keyword evidence="6 7" id="KW-0472">Membrane</keyword>
<keyword evidence="7" id="KW-1278">Translocase</keyword>
<gene>
    <name evidence="7 9" type="primary">nuoK</name>
    <name evidence="9" type="ORF">V1634_02555</name>
</gene>
<evidence type="ECO:0000256" key="2">
    <source>
        <dbReference type="ARBA" id="ARBA00010519"/>
    </source>
</evidence>
<evidence type="ECO:0000256" key="5">
    <source>
        <dbReference type="ARBA" id="ARBA00022989"/>
    </source>
</evidence>
<comment type="similarity">
    <text evidence="2 7">Belongs to the complex I subunit 4L family.</text>
</comment>
<keyword evidence="7" id="KW-1003">Cell membrane</keyword>
<dbReference type="HAMAP" id="MF_01456">
    <property type="entry name" value="NDH1_NuoK"/>
    <property type="match status" value="1"/>
</dbReference>
<dbReference type="GO" id="GO:0050136">
    <property type="term" value="F:NADH dehydrogenase (quinone) (non-electrogenic) activity"/>
    <property type="evidence" value="ECO:0007669"/>
    <property type="project" value="UniProtKB-EC"/>
</dbReference>
<sequence length="154" mass="15550">MRPAIPYVVAALLFGLGVYGVLRRRNAVLVLMAVELMLNAVNLLLVTADAAPLHAALGHPAPGVDGAPPLPLTGQAFTLFVIVIAAAEVGVGLAIVLQLYRLRGTVAIDDVRLDAHIPDAGPQAIVAAPALTGSGPTTRATTTGAAGQAPGADR</sequence>
<protein>
    <recommendedName>
        <fullName evidence="7">NADH-quinone oxidoreductase subunit K</fullName>
        <ecNumber evidence="7">7.1.1.-</ecNumber>
    </recommendedName>
    <alternativeName>
        <fullName evidence="7">NADH dehydrogenase I subunit K</fullName>
    </alternativeName>
    <alternativeName>
        <fullName evidence="7">NDH-1 subunit K</fullName>
    </alternativeName>
</protein>
<keyword evidence="9" id="KW-0560">Oxidoreductase</keyword>
<comment type="caution">
    <text evidence="9">The sequence shown here is derived from an EMBL/GenBank/DDBJ whole genome shotgun (WGS) entry which is preliminary data.</text>
</comment>